<proteinExistence type="predicted"/>
<feature type="compositionally biased region" description="Polar residues" evidence="1">
    <location>
        <begin position="1"/>
        <end position="17"/>
    </location>
</feature>
<evidence type="ECO:0000313" key="3">
    <source>
        <dbReference type="Proteomes" id="UP000664132"/>
    </source>
</evidence>
<feature type="region of interest" description="Disordered" evidence="1">
    <location>
        <begin position="1"/>
        <end position="44"/>
    </location>
</feature>
<dbReference type="AlphaFoldDB" id="A0A8H8BWB2"/>
<evidence type="ECO:0000313" key="2">
    <source>
        <dbReference type="EMBL" id="KAG4426500.1"/>
    </source>
</evidence>
<dbReference type="PANTHER" id="PTHR28230:SF1">
    <property type="entry name" value="MITOCHONDRIAL IMPORT PROTEIN 2"/>
    <property type="match status" value="1"/>
</dbReference>
<dbReference type="EMBL" id="JAFJYH010000002">
    <property type="protein sequence ID" value="KAG4426500.1"/>
    <property type="molecule type" value="Genomic_DNA"/>
</dbReference>
<keyword evidence="3" id="KW-1185">Reference proteome</keyword>
<reference evidence="2" key="1">
    <citation type="submission" date="2021-02" db="EMBL/GenBank/DDBJ databases">
        <title>Genome sequence Cadophora malorum strain M34.</title>
        <authorList>
            <person name="Stefanovic E."/>
            <person name="Vu D."/>
            <person name="Scully C."/>
            <person name="Dijksterhuis J."/>
            <person name="Roader J."/>
            <person name="Houbraken J."/>
        </authorList>
    </citation>
    <scope>NUCLEOTIDE SEQUENCE</scope>
    <source>
        <strain evidence="2">M34</strain>
    </source>
</reference>
<dbReference type="GO" id="GO:0045040">
    <property type="term" value="P:protein insertion into mitochondrial outer membrane"/>
    <property type="evidence" value="ECO:0007669"/>
    <property type="project" value="InterPro"/>
</dbReference>
<comment type="caution">
    <text evidence="2">The sequence shown here is derived from an EMBL/GenBank/DDBJ whole genome shotgun (WGS) entry which is preliminary data.</text>
</comment>
<organism evidence="2 3">
    <name type="scientific">Cadophora malorum</name>
    <dbReference type="NCBI Taxonomy" id="108018"/>
    <lineage>
        <taxon>Eukaryota</taxon>
        <taxon>Fungi</taxon>
        <taxon>Dikarya</taxon>
        <taxon>Ascomycota</taxon>
        <taxon>Pezizomycotina</taxon>
        <taxon>Leotiomycetes</taxon>
        <taxon>Helotiales</taxon>
        <taxon>Ploettnerulaceae</taxon>
        <taxon>Cadophora</taxon>
    </lineage>
</organism>
<dbReference type="GO" id="GO:0070096">
    <property type="term" value="P:mitochondrial outer membrane translocase complex assembly"/>
    <property type="evidence" value="ECO:0007669"/>
    <property type="project" value="InterPro"/>
</dbReference>
<feature type="compositionally biased region" description="Acidic residues" evidence="1">
    <location>
        <begin position="33"/>
        <end position="42"/>
    </location>
</feature>
<evidence type="ECO:0000256" key="1">
    <source>
        <dbReference type="SAM" id="MobiDB-lite"/>
    </source>
</evidence>
<dbReference type="InterPro" id="IPR037652">
    <property type="entry name" value="Mim2"/>
</dbReference>
<dbReference type="Proteomes" id="UP000664132">
    <property type="component" value="Unassembled WGS sequence"/>
</dbReference>
<dbReference type="PANTHER" id="PTHR28230">
    <property type="entry name" value="CHROMOSOME 1, WHOLE GENOME SHOTGUN SEQUENCE"/>
    <property type="match status" value="1"/>
</dbReference>
<protein>
    <submittedName>
        <fullName evidence="2">Uncharacterized protein</fullName>
    </submittedName>
</protein>
<gene>
    <name evidence="2" type="ORF">IFR04_000382</name>
</gene>
<dbReference type="Pfam" id="PF19117">
    <property type="entry name" value="Mim2"/>
    <property type="match status" value="1"/>
</dbReference>
<name>A0A8H8BWB2_9HELO</name>
<accession>A0A8H8BWB2</accession>
<dbReference type="GO" id="GO:0005741">
    <property type="term" value="C:mitochondrial outer membrane"/>
    <property type="evidence" value="ECO:0007669"/>
    <property type="project" value="TreeGrafter"/>
</dbReference>
<sequence length="112" mass="12496">MSTSDSYIIQDASPESSNDQDEVDSLPSSIDSSDLDSEEGDCDAQKEWEASLQQLELVLTMVIVPYAGKYFGRKFAYWSWAKYMEWMYPVEVRITSSKTFKAAGAVEAAASI</sequence>
<dbReference type="OrthoDB" id="5555533at2759"/>